<gene>
    <name evidence="3" type="ORF">JMJ77_002300</name>
</gene>
<organism evidence="3 4">
    <name type="scientific">Colletotrichum scovillei</name>
    <dbReference type="NCBI Taxonomy" id="1209932"/>
    <lineage>
        <taxon>Eukaryota</taxon>
        <taxon>Fungi</taxon>
        <taxon>Dikarya</taxon>
        <taxon>Ascomycota</taxon>
        <taxon>Pezizomycotina</taxon>
        <taxon>Sordariomycetes</taxon>
        <taxon>Hypocreomycetidae</taxon>
        <taxon>Glomerellales</taxon>
        <taxon>Glomerellaceae</taxon>
        <taxon>Colletotrichum</taxon>
        <taxon>Colletotrichum acutatum species complex</taxon>
    </lineage>
</organism>
<keyword evidence="2" id="KW-0472">Membrane</keyword>
<protein>
    <submittedName>
        <fullName evidence="3">Cation efflux family protein</fullName>
    </submittedName>
</protein>
<reference evidence="3" key="1">
    <citation type="submission" date="2021-05" db="EMBL/GenBank/DDBJ databases">
        <title>Comparative genomics of three Colletotrichum scovillei strains and genetic complementation revealed genes involved fungal growth and virulence on chili pepper.</title>
        <authorList>
            <person name="Hsieh D.-K."/>
            <person name="Chuang S.-C."/>
            <person name="Chen C.-Y."/>
            <person name="Chao Y.-T."/>
            <person name="Lu M.-Y.J."/>
            <person name="Lee M.-H."/>
            <person name="Shih M.-C."/>
        </authorList>
    </citation>
    <scope>NUCLEOTIDE SEQUENCE</scope>
    <source>
        <strain evidence="3">Coll-153</strain>
    </source>
</reference>
<evidence type="ECO:0000256" key="1">
    <source>
        <dbReference type="SAM" id="MobiDB-lite"/>
    </source>
</evidence>
<evidence type="ECO:0000313" key="3">
    <source>
        <dbReference type="EMBL" id="KAG7051683.1"/>
    </source>
</evidence>
<name>A0A9P7R9C4_9PEZI</name>
<evidence type="ECO:0000256" key="2">
    <source>
        <dbReference type="SAM" id="Phobius"/>
    </source>
</evidence>
<feature type="transmembrane region" description="Helical" evidence="2">
    <location>
        <begin position="135"/>
        <end position="152"/>
    </location>
</feature>
<feature type="region of interest" description="Disordered" evidence="1">
    <location>
        <begin position="19"/>
        <end position="50"/>
    </location>
</feature>
<dbReference type="AlphaFoldDB" id="A0A9P7R9C4"/>
<keyword evidence="2" id="KW-1133">Transmembrane helix</keyword>
<accession>A0A9P7R9C4</accession>
<keyword evidence="4" id="KW-1185">Reference proteome</keyword>
<dbReference type="EMBL" id="JAESDN010000004">
    <property type="protein sequence ID" value="KAG7051683.1"/>
    <property type="molecule type" value="Genomic_DNA"/>
</dbReference>
<feature type="compositionally biased region" description="Polar residues" evidence="1">
    <location>
        <begin position="36"/>
        <end position="50"/>
    </location>
</feature>
<keyword evidence="2" id="KW-0812">Transmembrane</keyword>
<dbReference type="Proteomes" id="UP000699042">
    <property type="component" value="Unassembled WGS sequence"/>
</dbReference>
<sequence>MTMAVTVMSVGNGLCSRSRVEEEVSMEGDQAAPAHEQTTAQKHAGDTQRSQTLNLAETSGECFGRGFQAPRNSGQCQDVGCQVGQTVPGISNHGLGAECVATGALCKGHAEVGVETDASDAHAGVILVGRGQVDIVVAVVVMVVMAVALARLRRVGGHGGSGGGRHDDSCW</sequence>
<proteinExistence type="predicted"/>
<evidence type="ECO:0000313" key="4">
    <source>
        <dbReference type="Proteomes" id="UP000699042"/>
    </source>
</evidence>
<comment type="caution">
    <text evidence="3">The sequence shown here is derived from an EMBL/GenBank/DDBJ whole genome shotgun (WGS) entry which is preliminary data.</text>
</comment>